<dbReference type="AlphaFoldDB" id="A0AAJ1TWK6"/>
<dbReference type="EMBL" id="JAUSWL010000012">
    <property type="protein sequence ID" value="MDQ0546139.1"/>
    <property type="molecule type" value="Genomic_DNA"/>
</dbReference>
<comment type="caution">
    <text evidence="3">The sequence shown here is derived from an EMBL/GenBank/DDBJ whole genome shotgun (WGS) entry which is preliminary data.</text>
</comment>
<keyword evidence="6" id="KW-1185">Reference proteome</keyword>
<evidence type="ECO:0000313" key="4">
    <source>
        <dbReference type="EMBL" id="MER2289809.1"/>
    </source>
</evidence>
<organism evidence="3 5">
    <name type="scientific">Methylobacterium brachiatum</name>
    <dbReference type="NCBI Taxonomy" id="269660"/>
    <lineage>
        <taxon>Bacteria</taxon>
        <taxon>Pseudomonadati</taxon>
        <taxon>Pseudomonadota</taxon>
        <taxon>Alphaproteobacteria</taxon>
        <taxon>Hyphomicrobiales</taxon>
        <taxon>Methylobacteriaceae</taxon>
        <taxon>Methylobacterium</taxon>
    </lineage>
</organism>
<dbReference type="EMBL" id="JBELQD010000017">
    <property type="protein sequence ID" value="MER2289809.1"/>
    <property type="molecule type" value="Genomic_DNA"/>
</dbReference>
<reference evidence="4" key="2">
    <citation type="submission" date="2024-06" db="EMBL/GenBank/DDBJ databases">
        <authorList>
            <person name="Campbell A.G."/>
        </authorList>
    </citation>
    <scope>NUCLEOTIDE SEQUENCE</scope>
    <source>
        <strain evidence="4">EM17</strain>
    </source>
</reference>
<feature type="region of interest" description="Disordered" evidence="1">
    <location>
        <begin position="80"/>
        <end position="100"/>
    </location>
</feature>
<feature type="compositionally biased region" description="Pro residues" evidence="1">
    <location>
        <begin position="89"/>
        <end position="100"/>
    </location>
</feature>
<keyword evidence="2" id="KW-0812">Transmembrane</keyword>
<dbReference type="Proteomes" id="UP001223420">
    <property type="component" value="Unassembled WGS sequence"/>
</dbReference>
<evidence type="ECO:0000313" key="3">
    <source>
        <dbReference type="EMBL" id="MDQ0546139.1"/>
    </source>
</evidence>
<sequence length="100" mass="10759">MERLLIILAVLICVVAGVAVVGMSARSRRAPLRMGSELDAEDEHLLIGTVGPSQSLIDREAEVLDPRLLDVESFDLKPIPAPERTARIAPPPPEAPESGR</sequence>
<dbReference type="Proteomes" id="UP001432995">
    <property type="component" value="Unassembled WGS sequence"/>
</dbReference>
<protein>
    <submittedName>
        <fullName evidence="3">Uncharacterized protein</fullName>
    </submittedName>
</protein>
<evidence type="ECO:0000313" key="6">
    <source>
        <dbReference type="Proteomes" id="UP001432995"/>
    </source>
</evidence>
<evidence type="ECO:0000313" key="5">
    <source>
        <dbReference type="Proteomes" id="UP001223420"/>
    </source>
</evidence>
<name>A0AAJ1TWK6_9HYPH</name>
<reference evidence="3" key="1">
    <citation type="submission" date="2023-07" db="EMBL/GenBank/DDBJ databases">
        <title>Genomic Encyclopedia of Type Strains, Phase IV (KMG-IV): sequencing the most valuable type-strain genomes for metagenomic binning, comparative biology and taxonomic classification.</title>
        <authorList>
            <person name="Goeker M."/>
        </authorList>
    </citation>
    <scope>NUCLEOTIDE SEQUENCE</scope>
    <source>
        <strain evidence="3">DSM 19569</strain>
    </source>
</reference>
<accession>A0AAJ1TWK6</accession>
<gene>
    <name evidence="4" type="ORF">ABS770_16185</name>
    <name evidence="3" type="ORF">QO001_005088</name>
</gene>
<dbReference type="RefSeq" id="WP_007567076.1">
    <property type="nucleotide sequence ID" value="NZ_CP033231.1"/>
</dbReference>
<evidence type="ECO:0000256" key="1">
    <source>
        <dbReference type="SAM" id="MobiDB-lite"/>
    </source>
</evidence>
<keyword evidence="2" id="KW-1133">Transmembrane helix</keyword>
<dbReference type="GeneID" id="90830966"/>
<keyword evidence="2" id="KW-0472">Membrane</keyword>
<evidence type="ECO:0000256" key="2">
    <source>
        <dbReference type="SAM" id="Phobius"/>
    </source>
</evidence>
<proteinExistence type="predicted"/>
<feature type="transmembrane region" description="Helical" evidence="2">
    <location>
        <begin position="6"/>
        <end position="25"/>
    </location>
</feature>